<reference evidence="13" key="1">
    <citation type="submission" date="2016-09" db="EMBL/GenBank/DDBJ databases">
        <title>Draft genome sequence of a novel species of the family Streptococcaceae isolated from flowers.</title>
        <authorList>
            <person name="Chuah L.-O."/>
            <person name="Yap K.-P."/>
            <person name="Thong K.L."/>
            <person name="Liong M.T."/>
            <person name="Ahmad R."/>
            <person name="Rusul G."/>
        </authorList>
    </citation>
    <scope>NUCLEOTIDE SEQUENCE [LARGE SCALE GENOMIC DNA]</scope>
    <source>
        <strain evidence="13">DF1</strain>
    </source>
</reference>
<dbReference type="STRING" id="1859473.BG261_09960"/>
<evidence type="ECO:0000256" key="9">
    <source>
        <dbReference type="ARBA" id="ARBA00023141"/>
    </source>
</evidence>
<evidence type="ECO:0000256" key="6">
    <source>
        <dbReference type="ARBA" id="ARBA00022741"/>
    </source>
</evidence>
<gene>
    <name evidence="11" type="primary">aroK</name>
    <name evidence="12" type="ORF">BG261_09960</name>
</gene>
<comment type="caution">
    <text evidence="12">The sequence shown here is derived from an EMBL/GenBank/DDBJ whole genome shotgun (WGS) entry which is preliminary data.</text>
</comment>
<dbReference type="UniPathway" id="UPA00053">
    <property type="reaction ID" value="UER00088"/>
</dbReference>
<dbReference type="PROSITE" id="PS01128">
    <property type="entry name" value="SHIKIMATE_KINASE"/>
    <property type="match status" value="1"/>
</dbReference>
<dbReference type="InterPro" id="IPR000623">
    <property type="entry name" value="Shikimate_kinase/TSH1"/>
</dbReference>
<dbReference type="GO" id="GO:0005524">
    <property type="term" value="F:ATP binding"/>
    <property type="evidence" value="ECO:0007669"/>
    <property type="project" value="UniProtKB-UniRule"/>
</dbReference>
<evidence type="ECO:0000256" key="4">
    <source>
        <dbReference type="ARBA" id="ARBA00022605"/>
    </source>
</evidence>
<dbReference type="PRINTS" id="PR01100">
    <property type="entry name" value="SHIKIMTKNASE"/>
</dbReference>
<evidence type="ECO:0000256" key="2">
    <source>
        <dbReference type="ARBA" id="ARBA00006997"/>
    </source>
</evidence>
<evidence type="ECO:0000256" key="7">
    <source>
        <dbReference type="ARBA" id="ARBA00022777"/>
    </source>
</evidence>
<feature type="binding site" evidence="11">
    <location>
        <position position="56"/>
    </location>
    <ligand>
        <name>substrate</name>
    </ligand>
</feature>
<dbReference type="RefSeq" id="WP_070791623.1">
    <property type="nucleotide sequence ID" value="NZ_MKIR01000004.1"/>
</dbReference>
<comment type="function">
    <text evidence="11">Catalyzes the specific phosphorylation of the 3-hydroxyl group of shikimic acid using ATP as a cosubstrate.</text>
</comment>
<evidence type="ECO:0000256" key="11">
    <source>
        <dbReference type="HAMAP-Rule" id="MF_00109"/>
    </source>
</evidence>
<comment type="similarity">
    <text evidence="2 11">Belongs to the shikimate kinase family.</text>
</comment>
<comment type="cofactor">
    <cofactor evidence="11">
        <name>Mg(2+)</name>
        <dbReference type="ChEBI" id="CHEBI:18420"/>
    </cofactor>
    <text evidence="11">Binds 1 Mg(2+) ion per subunit.</text>
</comment>
<dbReference type="OrthoDB" id="9800332at2"/>
<feature type="binding site" evidence="11">
    <location>
        <position position="14"/>
    </location>
    <ligand>
        <name>Mg(2+)</name>
        <dbReference type="ChEBI" id="CHEBI:18420"/>
    </ligand>
</feature>
<dbReference type="GO" id="GO:0000287">
    <property type="term" value="F:magnesium ion binding"/>
    <property type="evidence" value="ECO:0007669"/>
    <property type="project" value="UniProtKB-UniRule"/>
</dbReference>
<dbReference type="AlphaFoldDB" id="A0A1E8GNW5"/>
<sequence length="173" mass="19452">MAVILLGFMASGKSTVGKRLAAHLDLPFIDLDKEVESSIGIPISDFFAKYGQEAFRHVETETLAKLIDSQAVISTGGGVVESPDNKLLLKNNPLNIFLSADFNQLYQRIERDKVNIRPLFINNSKEGLQEIFERRLPLYLELAHSEVNVDKTVDKIIEEIIGYYQALGIEEEE</sequence>
<comment type="catalytic activity">
    <reaction evidence="10 11">
        <text>shikimate + ATP = 3-phosphoshikimate + ADP + H(+)</text>
        <dbReference type="Rhea" id="RHEA:13121"/>
        <dbReference type="ChEBI" id="CHEBI:15378"/>
        <dbReference type="ChEBI" id="CHEBI:30616"/>
        <dbReference type="ChEBI" id="CHEBI:36208"/>
        <dbReference type="ChEBI" id="CHEBI:145989"/>
        <dbReference type="ChEBI" id="CHEBI:456216"/>
        <dbReference type="EC" id="2.7.1.71"/>
    </reaction>
</comment>
<dbReference type="InterPro" id="IPR031322">
    <property type="entry name" value="Shikimate/glucono_kinase"/>
</dbReference>
<dbReference type="EMBL" id="MKIR01000004">
    <property type="protein sequence ID" value="OFI49960.1"/>
    <property type="molecule type" value="Genomic_DNA"/>
</dbReference>
<keyword evidence="9 11" id="KW-0057">Aromatic amino acid biosynthesis</keyword>
<keyword evidence="6 11" id="KW-0547">Nucleotide-binding</keyword>
<dbReference type="Gene3D" id="3.40.50.300">
    <property type="entry name" value="P-loop containing nucleotide triphosphate hydrolases"/>
    <property type="match status" value="1"/>
</dbReference>
<dbReference type="GO" id="GO:0004765">
    <property type="term" value="F:shikimate kinase activity"/>
    <property type="evidence" value="ECO:0007669"/>
    <property type="project" value="UniProtKB-UniRule"/>
</dbReference>
<keyword evidence="4 11" id="KW-0028">Amino-acid biosynthesis</keyword>
<evidence type="ECO:0000256" key="3">
    <source>
        <dbReference type="ARBA" id="ARBA00012154"/>
    </source>
</evidence>
<comment type="subcellular location">
    <subcellularLocation>
        <location evidence="11">Cytoplasm</location>
    </subcellularLocation>
</comment>
<comment type="subunit">
    <text evidence="11">Monomer.</text>
</comment>
<dbReference type="Pfam" id="PF01202">
    <property type="entry name" value="SKI"/>
    <property type="match status" value="1"/>
</dbReference>
<keyword evidence="11" id="KW-0479">Metal-binding</keyword>
<keyword evidence="7 11" id="KW-0418">Kinase</keyword>
<feature type="binding site" evidence="11">
    <location>
        <position position="135"/>
    </location>
    <ligand>
        <name>substrate</name>
    </ligand>
</feature>
<dbReference type="HAMAP" id="MF_00109">
    <property type="entry name" value="Shikimate_kinase"/>
    <property type="match status" value="1"/>
</dbReference>
<dbReference type="SUPFAM" id="SSF52540">
    <property type="entry name" value="P-loop containing nucleoside triphosphate hydrolases"/>
    <property type="match status" value="1"/>
</dbReference>
<dbReference type="InterPro" id="IPR027417">
    <property type="entry name" value="P-loop_NTPase"/>
</dbReference>
<protein>
    <recommendedName>
        <fullName evidence="3 11">Shikimate kinase</fullName>
        <shortName evidence="11">SK</shortName>
        <ecNumber evidence="3 11">2.7.1.71</ecNumber>
    </recommendedName>
</protein>
<dbReference type="GO" id="GO:0008652">
    <property type="term" value="P:amino acid biosynthetic process"/>
    <property type="evidence" value="ECO:0007669"/>
    <property type="project" value="UniProtKB-KW"/>
</dbReference>
<evidence type="ECO:0000256" key="8">
    <source>
        <dbReference type="ARBA" id="ARBA00022840"/>
    </source>
</evidence>
<dbReference type="InterPro" id="IPR023000">
    <property type="entry name" value="Shikimate_kinase_CS"/>
</dbReference>
<feature type="binding site" evidence="11">
    <location>
        <position position="32"/>
    </location>
    <ligand>
        <name>substrate</name>
    </ligand>
</feature>
<organism evidence="12 13">
    <name type="scientific">Floricoccus tropicus</name>
    <dbReference type="NCBI Taxonomy" id="1859473"/>
    <lineage>
        <taxon>Bacteria</taxon>
        <taxon>Bacillati</taxon>
        <taxon>Bacillota</taxon>
        <taxon>Bacilli</taxon>
        <taxon>Lactobacillales</taxon>
        <taxon>Streptococcaceae</taxon>
        <taxon>Floricoccus</taxon>
    </lineage>
</organism>
<comment type="caution">
    <text evidence="11">Lacks conserved residue(s) required for the propagation of feature annotation.</text>
</comment>
<keyword evidence="5 11" id="KW-0808">Transferase</keyword>
<keyword evidence="11" id="KW-0963">Cytoplasm</keyword>
<feature type="binding site" evidence="11">
    <location>
        <begin position="10"/>
        <end position="15"/>
    </location>
    <ligand>
        <name>ATP</name>
        <dbReference type="ChEBI" id="CHEBI:30616"/>
    </ligand>
</feature>
<dbReference type="PANTHER" id="PTHR21087">
    <property type="entry name" value="SHIKIMATE KINASE"/>
    <property type="match status" value="1"/>
</dbReference>
<dbReference type="EC" id="2.7.1.71" evidence="3 11"/>
<keyword evidence="8 11" id="KW-0067">ATP-binding</keyword>
<dbReference type="GO" id="GO:0005829">
    <property type="term" value="C:cytosol"/>
    <property type="evidence" value="ECO:0007669"/>
    <property type="project" value="TreeGrafter"/>
</dbReference>
<feature type="binding site" evidence="11">
    <location>
        <position position="117"/>
    </location>
    <ligand>
        <name>ATP</name>
        <dbReference type="ChEBI" id="CHEBI:30616"/>
    </ligand>
</feature>
<proteinExistence type="inferred from homology"/>
<accession>A0A1E8GNW5</accession>
<keyword evidence="13" id="KW-1185">Reference proteome</keyword>
<evidence type="ECO:0000256" key="5">
    <source>
        <dbReference type="ARBA" id="ARBA00022679"/>
    </source>
</evidence>
<evidence type="ECO:0000313" key="13">
    <source>
        <dbReference type="Proteomes" id="UP000178622"/>
    </source>
</evidence>
<dbReference type="GO" id="GO:0009073">
    <property type="term" value="P:aromatic amino acid family biosynthetic process"/>
    <property type="evidence" value="ECO:0007669"/>
    <property type="project" value="UniProtKB-KW"/>
</dbReference>
<dbReference type="Proteomes" id="UP000178622">
    <property type="component" value="Unassembled WGS sequence"/>
</dbReference>
<dbReference type="GO" id="GO:0009423">
    <property type="term" value="P:chorismate biosynthetic process"/>
    <property type="evidence" value="ECO:0007669"/>
    <property type="project" value="UniProtKB-UniRule"/>
</dbReference>
<name>A0A1E8GNW5_9LACT</name>
<dbReference type="PANTHER" id="PTHR21087:SF16">
    <property type="entry name" value="SHIKIMATE KINASE 1, CHLOROPLASTIC"/>
    <property type="match status" value="1"/>
</dbReference>
<evidence type="ECO:0000256" key="10">
    <source>
        <dbReference type="ARBA" id="ARBA00048567"/>
    </source>
</evidence>
<keyword evidence="11" id="KW-0460">Magnesium</keyword>
<feature type="binding site" evidence="11">
    <location>
        <position position="77"/>
    </location>
    <ligand>
        <name>substrate</name>
    </ligand>
</feature>
<comment type="pathway">
    <text evidence="1 11">Metabolic intermediate biosynthesis; chorismate biosynthesis; chorismate from D-erythrose 4-phosphate and phosphoenolpyruvate: step 5/7.</text>
</comment>
<evidence type="ECO:0000313" key="12">
    <source>
        <dbReference type="EMBL" id="OFI49960.1"/>
    </source>
</evidence>
<evidence type="ECO:0000256" key="1">
    <source>
        <dbReference type="ARBA" id="ARBA00004842"/>
    </source>
</evidence>
<dbReference type="CDD" id="cd00464">
    <property type="entry name" value="SK"/>
    <property type="match status" value="1"/>
</dbReference>